<comment type="caution">
    <text evidence="2">The sequence shown here is derived from an EMBL/GenBank/DDBJ whole genome shotgun (WGS) entry which is preliminary data.</text>
</comment>
<feature type="signal peptide" evidence="1">
    <location>
        <begin position="1"/>
        <end position="24"/>
    </location>
</feature>
<gene>
    <name evidence="2" type="ORF">CDCA_CDCA04G1336</name>
</gene>
<keyword evidence="1" id="KW-0732">Signal</keyword>
<sequence length="73" mass="8390">MAWKESIPAVLMVMLALSAMGALGRGTDKPLEKIMGRRTENEFDRLMAERDARIDAANDAEKQRMRKFRAKFF</sequence>
<name>A0AAV9IT04_CYACA</name>
<organism evidence="2 3">
    <name type="scientific">Cyanidium caldarium</name>
    <name type="common">Red alga</name>
    <dbReference type="NCBI Taxonomy" id="2771"/>
    <lineage>
        <taxon>Eukaryota</taxon>
        <taxon>Rhodophyta</taxon>
        <taxon>Bangiophyceae</taxon>
        <taxon>Cyanidiales</taxon>
        <taxon>Cyanidiaceae</taxon>
        <taxon>Cyanidium</taxon>
    </lineage>
</organism>
<feature type="chain" id="PRO_5043552671" evidence="1">
    <location>
        <begin position="25"/>
        <end position="73"/>
    </location>
</feature>
<proteinExistence type="predicted"/>
<keyword evidence="3" id="KW-1185">Reference proteome</keyword>
<protein>
    <submittedName>
        <fullName evidence="2">Uncharacterized protein</fullName>
    </submittedName>
</protein>
<evidence type="ECO:0000313" key="2">
    <source>
        <dbReference type="EMBL" id="KAK4535311.1"/>
    </source>
</evidence>
<evidence type="ECO:0000256" key="1">
    <source>
        <dbReference type="SAM" id="SignalP"/>
    </source>
</evidence>
<dbReference type="EMBL" id="JANCYW010000004">
    <property type="protein sequence ID" value="KAK4535311.1"/>
    <property type="molecule type" value="Genomic_DNA"/>
</dbReference>
<reference evidence="2 3" key="1">
    <citation type="submission" date="2022-07" db="EMBL/GenBank/DDBJ databases">
        <title>Genome-wide signatures of adaptation to extreme environments.</title>
        <authorList>
            <person name="Cho C.H."/>
            <person name="Yoon H.S."/>
        </authorList>
    </citation>
    <scope>NUCLEOTIDE SEQUENCE [LARGE SCALE GENOMIC DNA]</scope>
    <source>
        <strain evidence="2 3">DBV 063 E5</strain>
    </source>
</reference>
<accession>A0AAV9IT04</accession>
<dbReference type="AlphaFoldDB" id="A0AAV9IT04"/>
<evidence type="ECO:0000313" key="3">
    <source>
        <dbReference type="Proteomes" id="UP001301350"/>
    </source>
</evidence>
<dbReference type="Proteomes" id="UP001301350">
    <property type="component" value="Unassembled WGS sequence"/>
</dbReference>